<dbReference type="InterPro" id="IPR035959">
    <property type="entry name" value="RutC-like_sf"/>
</dbReference>
<dbReference type="PANTHER" id="PTHR11803:SF39">
    <property type="entry name" value="2-IMINOBUTANOATE_2-IMINOPROPANOATE DEAMINASE"/>
    <property type="match status" value="1"/>
</dbReference>
<dbReference type="EMBL" id="KB822721">
    <property type="protein sequence ID" value="ETN39564.1"/>
    <property type="molecule type" value="Genomic_DNA"/>
</dbReference>
<dbReference type="SUPFAM" id="SSF55298">
    <property type="entry name" value="YjgF-like"/>
    <property type="match status" value="1"/>
</dbReference>
<dbReference type="Gene3D" id="3.30.1330.40">
    <property type="entry name" value="RutC-like"/>
    <property type="match status" value="1"/>
</dbReference>
<dbReference type="InParanoid" id="W2RV34"/>
<dbReference type="GO" id="GO:0005829">
    <property type="term" value="C:cytosol"/>
    <property type="evidence" value="ECO:0007669"/>
    <property type="project" value="TreeGrafter"/>
</dbReference>
<dbReference type="GeneID" id="19973129"/>
<dbReference type="eggNOG" id="ENOG502S1PE">
    <property type="taxonomic scope" value="Eukaryota"/>
</dbReference>
<organism evidence="1 2">
    <name type="scientific">Cyphellophora europaea (strain CBS 101466)</name>
    <name type="common">Phialophora europaea</name>
    <dbReference type="NCBI Taxonomy" id="1220924"/>
    <lineage>
        <taxon>Eukaryota</taxon>
        <taxon>Fungi</taxon>
        <taxon>Dikarya</taxon>
        <taxon>Ascomycota</taxon>
        <taxon>Pezizomycotina</taxon>
        <taxon>Eurotiomycetes</taxon>
        <taxon>Chaetothyriomycetidae</taxon>
        <taxon>Chaetothyriales</taxon>
        <taxon>Cyphellophoraceae</taxon>
        <taxon>Cyphellophora</taxon>
    </lineage>
</organism>
<dbReference type="InterPro" id="IPR006175">
    <property type="entry name" value="YjgF/YER057c/UK114"/>
</dbReference>
<evidence type="ECO:0008006" key="3">
    <source>
        <dbReference type="Google" id="ProtNLM"/>
    </source>
</evidence>
<keyword evidence="2" id="KW-1185">Reference proteome</keyword>
<dbReference type="OrthoDB" id="309640at2759"/>
<sequence length="134" mass="15248">MSHLQYFTYKGFGERVQKDTHYSQAVRIGNIVKISGQCGWDRLTEEIPSDIGQQVDRVFDNVEHTLRQAGGSGWEQVYQIRLYAAPFDMEVTEHFIRNLRKYLPNHQPLLTGVGVAALYGGARLEVEVEAHLGE</sequence>
<proteinExistence type="predicted"/>
<protein>
    <recommendedName>
        <fullName evidence="3">Translation initiation inhibitor</fullName>
    </recommendedName>
</protein>
<dbReference type="VEuPathDB" id="FungiDB:HMPREF1541_05790"/>
<dbReference type="GO" id="GO:0005739">
    <property type="term" value="C:mitochondrion"/>
    <property type="evidence" value="ECO:0007669"/>
    <property type="project" value="TreeGrafter"/>
</dbReference>
<dbReference type="STRING" id="1220924.W2RV34"/>
<dbReference type="HOGENOM" id="CLU_100715_1_1_1"/>
<dbReference type="AlphaFoldDB" id="W2RV34"/>
<dbReference type="Proteomes" id="UP000030752">
    <property type="component" value="Unassembled WGS sequence"/>
</dbReference>
<reference evidence="1 2" key="1">
    <citation type="submission" date="2013-03" db="EMBL/GenBank/DDBJ databases">
        <title>The Genome Sequence of Phialophora europaea CBS 101466.</title>
        <authorList>
            <consortium name="The Broad Institute Genomics Platform"/>
            <person name="Cuomo C."/>
            <person name="de Hoog S."/>
            <person name="Gorbushina A."/>
            <person name="Walker B."/>
            <person name="Young S.K."/>
            <person name="Zeng Q."/>
            <person name="Gargeya S."/>
            <person name="Fitzgerald M."/>
            <person name="Haas B."/>
            <person name="Abouelleil A."/>
            <person name="Allen A.W."/>
            <person name="Alvarado L."/>
            <person name="Arachchi H.M."/>
            <person name="Berlin A.M."/>
            <person name="Chapman S.B."/>
            <person name="Gainer-Dewar J."/>
            <person name="Goldberg J."/>
            <person name="Griggs A."/>
            <person name="Gujja S."/>
            <person name="Hansen M."/>
            <person name="Howarth C."/>
            <person name="Imamovic A."/>
            <person name="Ireland A."/>
            <person name="Larimer J."/>
            <person name="McCowan C."/>
            <person name="Murphy C."/>
            <person name="Pearson M."/>
            <person name="Poon T.W."/>
            <person name="Priest M."/>
            <person name="Roberts A."/>
            <person name="Saif S."/>
            <person name="Shea T."/>
            <person name="Sisk P."/>
            <person name="Sykes S."/>
            <person name="Wortman J."/>
            <person name="Nusbaum C."/>
            <person name="Birren B."/>
        </authorList>
    </citation>
    <scope>NUCLEOTIDE SEQUENCE [LARGE SCALE GENOMIC DNA]</scope>
    <source>
        <strain evidence="1 2">CBS 101466</strain>
    </source>
</reference>
<dbReference type="RefSeq" id="XP_008718349.1">
    <property type="nucleotide sequence ID" value="XM_008720127.1"/>
</dbReference>
<dbReference type="Pfam" id="PF01042">
    <property type="entry name" value="Ribonuc_L-PSP"/>
    <property type="match status" value="1"/>
</dbReference>
<name>W2RV34_CYPE1</name>
<gene>
    <name evidence="1" type="ORF">HMPREF1541_05790</name>
</gene>
<accession>W2RV34</accession>
<evidence type="ECO:0000313" key="1">
    <source>
        <dbReference type="EMBL" id="ETN39564.1"/>
    </source>
</evidence>
<evidence type="ECO:0000313" key="2">
    <source>
        <dbReference type="Proteomes" id="UP000030752"/>
    </source>
</evidence>
<dbReference type="GO" id="GO:0019239">
    <property type="term" value="F:deaminase activity"/>
    <property type="evidence" value="ECO:0007669"/>
    <property type="project" value="TreeGrafter"/>
</dbReference>
<dbReference type="PANTHER" id="PTHR11803">
    <property type="entry name" value="2-IMINOBUTANOATE/2-IMINOPROPANOATE DEAMINASE RIDA"/>
    <property type="match status" value="1"/>
</dbReference>